<evidence type="ECO:0000313" key="5">
    <source>
        <dbReference type="Proteomes" id="UP000663860"/>
    </source>
</evidence>
<dbReference type="Proteomes" id="UP000663868">
    <property type="component" value="Unassembled WGS sequence"/>
</dbReference>
<dbReference type="Proteomes" id="UP000663860">
    <property type="component" value="Unassembled WGS sequence"/>
</dbReference>
<feature type="region of interest" description="Disordered" evidence="1">
    <location>
        <begin position="67"/>
        <end position="111"/>
    </location>
</feature>
<evidence type="ECO:0000256" key="2">
    <source>
        <dbReference type="SAM" id="SignalP"/>
    </source>
</evidence>
<dbReference type="AlphaFoldDB" id="A0A815BJY1"/>
<feature type="compositionally biased region" description="Gly residues" evidence="1">
    <location>
        <begin position="67"/>
        <end position="76"/>
    </location>
</feature>
<keyword evidence="2" id="KW-0732">Signal</keyword>
<feature type="compositionally biased region" description="Basic and acidic residues" evidence="1">
    <location>
        <begin position="89"/>
        <end position="111"/>
    </location>
</feature>
<dbReference type="EMBL" id="CAJNOE010000563">
    <property type="protein sequence ID" value="CAF1271614.1"/>
    <property type="molecule type" value="Genomic_DNA"/>
</dbReference>
<gene>
    <name evidence="3" type="ORF">IZO911_LOCUS32459</name>
    <name evidence="4" type="ORF">KXQ929_LOCUS37017</name>
</gene>
<feature type="signal peptide" evidence="2">
    <location>
        <begin position="1"/>
        <end position="19"/>
    </location>
</feature>
<sequence length="111" mass="12482">MRYLLLILVIAVVIVTDFAKEMDEQEIEGLLGSTIDDQFESTYVKPMDGTDERSSFMQYRVKRARGCGCGRGGSGGKQHTKNARPSTQQKHEKGQTRKGGEKGDARRPYRK</sequence>
<evidence type="ECO:0000256" key="1">
    <source>
        <dbReference type="SAM" id="MobiDB-lite"/>
    </source>
</evidence>
<comment type="caution">
    <text evidence="3">The sequence shown here is derived from an EMBL/GenBank/DDBJ whole genome shotgun (WGS) entry which is preliminary data.</text>
</comment>
<protein>
    <submittedName>
        <fullName evidence="3">Uncharacterized protein</fullName>
    </submittedName>
</protein>
<dbReference type="EMBL" id="CAJOBB010005967">
    <property type="protein sequence ID" value="CAF4146620.1"/>
    <property type="molecule type" value="Genomic_DNA"/>
</dbReference>
<evidence type="ECO:0000313" key="4">
    <source>
        <dbReference type="EMBL" id="CAF4146620.1"/>
    </source>
</evidence>
<proteinExistence type="predicted"/>
<organism evidence="3 5">
    <name type="scientific">Adineta steineri</name>
    <dbReference type="NCBI Taxonomy" id="433720"/>
    <lineage>
        <taxon>Eukaryota</taxon>
        <taxon>Metazoa</taxon>
        <taxon>Spiralia</taxon>
        <taxon>Gnathifera</taxon>
        <taxon>Rotifera</taxon>
        <taxon>Eurotatoria</taxon>
        <taxon>Bdelloidea</taxon>
        <taxon>Adinetida</taxon>
        <taxon>Adinetidae</taxon>
        <taxon>Adineta</taxon>
    </lineage>
</organism>
<accession>A0A815BJY1</accession>
<feature type="chain" id="PRO_5036226949" evidence="2">
    <location>
        <begin position="20"/>
        <end position="111"/>
    </location>
</feature>
<name>A0A815BJY1_9BILA</name>
<reference evidence="3" key="1">
    <citation type="submission" date="2021-02" db="EMBL/GenBank/DDBJ databases">
        <authorList>
            <person name="Nowell W R."/>
        </authorList>
    </citation>
    <scope>NUCLEOTIDE SEQUENCE</scope>
</reference>
<evidence type="ECO:0000313" key="3">
    <source>
        <dbReference type="EMBL" id="CAF1271614.1"/>
    </source>
</evidence>